<reference evidence="2 3" key="1">
    <citation type="submission" date="2019-09" db="EMBL/GenBank/DDBJ databases">
        <title>Draft genome of the ectomycorrhizal ascomycete Sphaerosporella brunnea.</title>
        <authorList>
            <consortium name="DOE Joint Genome Institute"/>
            <person name="Benucci G.M."/>
            <person name="Marozzi G."/>
            <person name="Antonielli L."/>
            <person name="Sanchez S."/>
            <person name="Marco P."/>
            <person name="Wang X."/>
            <person name="Falini L.B."/>
            <person name="Barry K."/>
            <person name="Haridas S."/>
            <person name="Lipzen A."/>
            <person name="Labutti K."/>
            <person name="Grigoriev I.V."/>
            <person name="Murat C."/>
            <person name="Martin F."/>
            <person name="Albertini E."/>
            <person name="Donnini D."/>
            <person name="Bonito G."/>
        </authorList>
    </citation>
    <scope>NUCLEOTIDE SEQUENCE [LARGE SCALE GENOMIC DNA]</scope>
    <source>
        <strain evidence="2 3">Sb_GMNB300</strain>
    </source>
</reference>
<organism evidence="2 3">
    <name type="scientific">Sphaerosporella brunnea</name>
    <dbReference type="NCBI Taxonomy" id="1250544"/>
    <lineage>
        <taxon>Eukaryota</taxon>
        <taxon>Fungi</taxon>
        <taxon>Dikarya</taxon>
        <taxon>Ascomycota</taxon>
        <taxon>Pezizomycotina</taxon>
        <taxon>Pezizomycetes</taxon>
        <taxon>Pezizales</taxon>
        <taxon>Pyronemataceae</taxon>
        <taxon>Sphaerosporella</taxon>
    </lineage>
</organism>
<evidence type="ECO:0000313" key="3">
    <source>
        <dbReference type="Proteomes" id="UP000326924"/>
    </source>
</evidence>
<feature type="region of interest" description="Disordered" evidence="1">
    <location>
        <begin position="22"/>
        <end position="41"/>
    </location>
</feature>
<sequence length="115" mass="11818">MSASQVLDAQLQKSEAVSKAMSSMDSSAAAEPSFSTPGVQPAFATEPASAAKPCFSSPGVHLASAAEPSAAAFRHVVQASNVQPPILDYSSKALCVESLAGYYGMFVCSHLSIFC</sequence>
<proteinExistence type="predicted"/>
<comment type="caution">
    <text evidence="2">The sequence shown here is derived from an EMBL/GenBank/DDBJ whole genome shotgun (WGS) entry which is preliminary data.</text>
</comment>
<gene>
    <name evidence="2" type="ORF">FN846DRAFT_887507</name>
</gene>
<dbReference type="EMBL" id="VXIS01000030">
    <property type="protein sequence ID" value="KAA8911917.1"/>
    <property type="molecule type" value="Genomic_DNA"/>
</dbReference>
<name>A0A5J5F604_9PEZI</name>
<evidence type="ECO:0000313" key="2">
    <source>
        <dbReference type="EMBL" id="KAA8911917.1"/>
    </source>
</evidence>
<keyword evidence="3" id="KW-1185">Reference proteome</keyword>
<protein>
    <submittedName>
        <fullName evidence="2">Uncharacterized protein</fullName>
    </submittedName>
</protein>
<evidence type="ECO:0000256" key="1">
    <source>
        <dbReference type="SAM" id="MobiDB-lite"/>
    </source>
</evidence>
<dbReference type="InParanoid" id="A0A5J5F604"/>
<dbReference type="AlphaFoldDB" id="A0A5J5F604"/>
<dbReference type="Proteomes" id="UP000326924">
    <property type="component" value="Unassembled WGS sequence"/>
</dbReference>
<accession>A0A5J5F604</accession>